<dbReference type="OrthoDB" id="27593at2759"/>
<feature type="compositionally biased region" description="Low complexity" evidence="1">
    <location>
        <begin position="67"/>
        <end position="82"/>
    </location>
</feature>
<dbReference type="EMBL" id="UZAN01055433">
    <property type="protein sequence ID" value="VDP90849.1"/>
    <property type="molecule type" value="Genomic_DNA"/>
</dbReference>
<dbReference type="PROSITE" id="PS50010">
    <property type="entry name" value="DH_2"/>
    <property type="match status" value="1"/>
</dbReference>
<evidence type="ECO:0000313" key="4">
    <source>
        <dbReference type="Proteomes" id="UP000272942"/>
    </source>
</evidence>
<organism evidence="5">
    <name type="scientific">Echinostoma caproni</name>
    <dbReference type="NCBI Taxonomy" id="27848"/>
    <lineage>
        <taxon>Eukaryota</taxon>
        <taxon>Metazoa</taxon>
        <taxon>Spiralia</taxon>
        <taxon>Lophotrochozoa</taxon>
        <taxon>Platyhelminthes</taxon>
        <taxon>Trematoda</taxon>
        <taxon>Digenea</taxon>
        <taxon>Plagiorchiida</taxon>
        <taxon>Echinostomata</taxon>
        <taxon>Echinostomatoidea</taxon>
        <taxon>Echinostomatidae</taxon>
        <taxon>Echinostoma</taxon>
    </lineage>
</organism>
<dbReference type="SMART" id="SM00325">
    <property type="entry name" value="RhoGEF"/>
    <property type="match status" value="1"/>
</dbReference>
<reference evidence="5" key="1">
    <citation type="submission" date="2016-06" db="UniProtKB">
        <authorList>
            <consortium name="WormBaseParasite"/>
        </authorList>
    </citation>
    <scope>IDENTIFICATION</scope>
</reference>
<dbReference type="GO" id="GO:0005085">
    <property type="term" value="F:guanyl-nucleotide exchange factor activity"/>
    <property type="evidence" value="ECO:0007669"/>
    <property type="project" value="InterPro"/>
</dbReference>
<dbReference type="AlphaFoldDB" id="A0A183B2Z2"/>
<dbReference type="Pfam" id="PF00621">
    <property type="entry name" value="RhoGEF"/>
    <property type="match status" value="1"/>
</dbReference>
<dbReference type="Gene3D" id="1.20.900.10">
    <property type="entry name" value="Dbl homology (DH) domain"/>
    <property type="match status" value="1"/>
</dbReference>
<proteinExistence type="predicted"/>
<dbReference type="PANTHER" id="PTHR12845:SF5">
    <property type="entry name" value="EPHEXIN, ISOFORM D"/>
    <property type="match status" value="1"/>
</dbReference>
<dbReference type="InterPro" id="IPR035899">
    <property type="entry name" value="DBL_dom_sf"/>
</dbReference>
<reference evidence="3 4" key="2">
    <citation type="submission" date="2018-11" db="EMBL/GenBank/DDBJ databases">
        <authorList>
            <consortium name="Pathogen Informatics"/>
        </authorList>
    </citation>
    <scope>NUCLEOTIDE SEQUENCE [LARGE SCALE GENOMIC DNA]</scope>
    <source>
        <strain evidence="3 4">Egypt</strain>
    </source>
</reference>
<dbReference type="Proteomes" id="UP000272942">
    <property type="component" value="Unassembled WGS sequence"/>
</dbReference>
<protein>
    <submittedName>
        <fullName evidence="5">DH domain-containing protein</fullName>
    </submittedName>
</protein>
<dbReference type="SUPFAM" id="SSF48065">
    <property type="entry name" value="DBL homology domain (DH-domain)"/>
    <property type="match status" value="1"/>
</dbReference>
<dbReference type="PANTHER" id="PTHR12845">
    <property type="entry name" value="GUANINE NUCLEOTIDE EXCHANGE FACTOR"/>
    <property type="match status" value="1"/>
</dbReference>
<accession>A0A183B2Z2</accession>
<evidence type="ECO:0000259" key="2">
    <source>
        <dbReference type="PROSITE" id="PS50010"/>
    </source>
</evidence>
<evidence type="ECO:0000313" key="5">
    <source>
        <dbReference type="WBParaSite" id="ECPE_0001361601-mRNA-1"/>
    </source>
</evidence>
<sequence>MQAMFEVITSEASYYQSLNVLVNHFYHAPEFGCETNTASHVSSPSIARAAAPSGGGGGVGGGGGGPSSTASSPAHAGGSAQSEPGAHAELGLDLPPASLSPNSSGASTKRPLLKPLEKHHLFSNVLLVFLRDLEARWAAQTPIVNEVCDLIVKHAGGANFEPYITYLRNQAYQLATLRNLCQRESFRSALETLHANPISGKNSLSSFLALPMQRLTRLKLLVEVIRRLQDAVLRDAAEADAGKGVRPYRIPTDRERENVQLALCELSRLLASSETEKELMDQKARLLTLSTSLEFMDTVKVSALNNECLFTVIVWLKSTGYT</sequence>
<evidence type="ECO:0000256" key="1">
    <source>
        <dbReference type="SAM" id="MobiDB-lite"/>
    </source>
</evidence>
<feature type="domain" description="DH" evidence="2">
    <location>
        <begin position="1"/>
        <end position="276"/>
    </location>
</feature>
<evidence type="ECO:0000313" key="3">
    <source>
        <dbReference type="EMBL" id="VDP90849.1"/>
    </source>
</evidence>
<gene>
    <name evidence="3" type="ORF">ECPE_LOCUS13577</name>
</gene>
<name>A0A183B2Z2_9TREM</name>
<feature type="compositionally biased region" description="Gly residues" evidence="1">
    <location>
        <begin position="53"/>
        <end position="66"/>
    </location>
</feature>
<dbReference type="InterPro" id="IPR000219">
    <property type="entry name" value="DH_dom"/>
</dbReference>
<feature type="region of interest" description="Disordered" evidence="1">
    <location>
        <begin position="44"/>
        <end position="110"/>
    </location>
</feature>
<dbReference type="InterPro" id="IPR047271">
    <property type="entry name" value="Ephexin-like"/>
</dbReference>
<keyword evidence="4" id="KW-1185">Reference proteome</keyword>
<dbReference type="WBParaSite" id="ECPE_0001361601-mRNA-1">
    <property type="protein sequence ID" value="ECPE_0001361601-mRNA-1"/>
    <property type="gene ID" value="ECPE_0001361601"/>
</dbReference>